<dbReference type="OrthoDB" id="100605at2"/>
<keyword evidence="3" id="KW-1185">Reference proteome</keyword>
<accession>A0A401ZQY2</accession>
<protein>
    <recommendedName>
        <fullName evidence="4">ABC transporter permease</fullName>
    </recommendedName>
</protein>
<feature type="transmembrane region" description="Helical" evidence="1">
    <location>
        <begin position="138"/>
        <end position="160"/>
    </location>
</feature>
<keyword evidence="1" id="KW-1133">Transmembrane helix</keyword>
<comment type="caution">
    <text evidence="2">The sequence shown here is derived from an EMBL/GenBank/DDBJ whole genome shotgun (WGS) entry which is preliminary data.</text>
</comment>
<keyword evidence="1" id="KW-0812">Transmembrane</keyword>
<organism evidence="2 3">
    <name type="scientific">Dictyobacter aurantiacus</name>
    <dbReference type="NCBI Taxonomy" id="1936993"/>
    <lineage>
        <taxon>Bacteria</taxon>
        <taxon>Bacillati</taxon>
        <taxon>Chloroflexota</taxon>
        <taxon>Ktedonobacteria</taxon>
        <taxon>Ktedonobacterales</taxon>
        <taxon>Dictyobacteraceae</taxon>
        <taxon>Dictyobacter</taxon>
    </lineage>
</organism>
<evidence type="ECO:0000313" key="2">
    <source>
        <dbReference type="EMBL" id="GCE09166.1"/>
    </source>
</evidence>
<sequence>MTMTALTSSGKATRTIQRPRLIARVIAWELRRFQASRIFWLQALGFFGLALLLVWSQKIPLTLNHAQAVVPFDGYLAETSAWGLLRTLSTGLLLLLGMLLPFINADGAARDLSRRTYELLMATALPTRVYLWGRYLSGLLLSLGLTLLTLVALLGMGWFWHLKFADYPMPDIGVLLAVWGGLIVPATIVVSGLSFALSTLLPRLTILVKVALMVAWFVGAEMPFIQFGDASHSASFSLPAWYVNWDPTGTGIALGLFNRYMTAFSNLADRAGTTAQTQLDLLAVENSLLDLGGWFGPHLLLAGLSLALVLIVALVFKRTRPTLN</sequence>
<proteinExistence type="predicted"/>
<name>A0A401ZQY2_9CHLR</name>
<feature type="transmembrane region" description="Helical" evidence="1">
    <location>
        <begin position="84"/>
        <end position="105"/>
    </location>
</feature>
<dbReference type="Proteomes" id="UP000287224">
    <property type="component" value="Unassembled WGS sequence"/>
</dbReference>
<feature type="transmembrane region" description="Helical" evidence="1">
    <location>
        <begin position="172"/>
        <end position="197"/>
    </location>
</feature>
<dbReference type="AlphaFoldDB" id="A0A401ZQY2"/>
<evidence type="ECO:0008006" key="4">
    <source>
        <dbReference type="Google" id="ProtNLM"/>
    </source>
</evidence>
<evidence type="ECO:0000313" key="3">
    <source>
        <dbReference type="Proteomes" id="UP000287224"/>
    </source>
</evidence>
<dbReference type="RefSeq" id="WP_126601594.1">
    <property type="nucleotide sequence ID" value="NZ_BIFQ01000002.1"/>
</dbReference>
<keyword evidence="1" id="KW-0472">Membrane</keyword>
<dbReference type="EMBL" id="BIFQ01000002">
    <property type="protein sequence ID" value="GCE09166.1"/>
    <property type="molecule type" value="Genomic_DNA"/>
</dbReference>
<feature type="transmembrane region" description="Helical" evidence="1">
    <location>
        <begin position="204"/>
        <end position="225"/>
    </location>
</feature>
<reference evidence="3" key="1">
    <citation type="submission" date="2018-12" db="EMBL/GenBank/DDBJ databases">
        <title>Tengunoibacter tsumagoiensis gen. nov., sp. nov., Dictyobacter kobayashii sp. nov., D. alpinus sp. nov., and D. joshuensis sp. nov. and description of Dictyobacteraceae fam. nov. within the order Ktedonobacterales isolated from Tengu-no-mugimeshi.</title>
        <authorList>
            <person name="Wang C.M."/>
            <person name="Zheng Y."/>
            <person name="Sakai Y."/>
            <person name="Toyoda A."/>
            <person name="Minakuchi Y."/>
            <person name="Abe K."/>
            <person name="Yokota A."/>
            <person name="Yabe S."/>
        </authorList>
    </citation>
    <scope>NUCLEOTIDE SEQUENCE [LARGE SCALE GENOMIC DNA]</scope>
    <source>
        <strain evidence="3">S-27</strain>
    </source>
</reference>
<evidence type="ECO:0000256" key="1">
    <source>
        <dbReference type="SAM" id="Phobius"/>
    </source>
</evidence>
<feature type="transmembrane region" description="Helical" evidence="1">
    <location>
        <begin position="295"/>
        <end position="316"/>
    </location>
</feature>
<gene>
    <name evidence="2" type="ORF">KDAU_64950</name>
</gene>
<feature type="transmembrane region" description="Helical" evidence="1">
    <location>
        <begin position="38"/>
        <end position="55"/>
    </location>
</feature>